<sequence length="288" mass="32032">MAVPRLRWPGIEGPRPPRHGISSIPGHRDLGPAIPSRQRPGILGGGGDMVMEDWVGGTLVPQFESRIISDSSIREKHELWIARNGREYKDTAEKNERYEIFKANIEYINLVNNVGNKPYQHRLEKTRSCNFDQGRNMWAEGNDCDGGFVSEAFDFIKQNGLTTESNYPSKEKPGTCDKKKEAHVAKISSYEKIPADNEAALMKAVANQPIAVSLDASGPSFQFYSSGVFTGQCGTTLNHGVTVVGYGTENGKLKYWIIKNSWGTTWGEEGYMRLQRDTDEKKGLCGIV</sequence>
<dbReference type="InterPro" id="IPR025660">
    <property type="entry name" value="Pept_his_AS"/>
</dbReference>
<protein>
    <recommendedName>
        <fullName evidence="4">Peptidase C1A papain C-terminal domain-containing protein</fullName>
    </recommendedName>
</protein>
<feature type="region of interest" description="Disordered" evidence="3">
    <location>
        <begin position="1"/>
        <end position="36"/>
    </location>
</feature>
<dbReference type="Proteomes" id="UP001291926">
    <property type="component" value="Unassembled WGS sequence"/>
</dbReference>
<reference evidence="5 6" key="1">
    <citation type="journal article" date="2023" name="bioRxiv">
        <title>Genome report: Whole genome sequence and annotation of Penstemon davidsonii.</title>
        <authorList>
            <person name="Ostevik K.L."/>
            <person name="Alabady M."/>
            <person name="Zhang M."/>
            <person name="Rausher M.D."/>
        </authorList>
    </citation>
    <scope>NUCLEOTIDE SEQUENCE [LARGE SCALE GENOMIC DNA]</scope>
    <source>
        <strain evidence="5">DNT005</strain>
        <tissue evidence="5">Whole leaf</tissue>
    </source>
</reference>
<dbReference type="Pfam" id="PF08246">
    <property type="entry name" value="Inhibitor_I29"/>
    <property type="match status" value="1"/>
</dbReference>
<gene>
    <name evidence="5" type="ORF">RD792_005862</name>
</gene>
<name>A0ABR0DEW6_9LAMI</name>
<evidence type="ECO:0000256" key="3">
    <source>
        <dbReference type="SAM" id="MobiDB-lite"/>
    </source>
</evidence>
<dbReference type="EMBL" id="JAYDYQ010001684">
    <property type="protein sequence ID" value="KAK4487491.1"/>
    <property type="molecule type" value="Genomic_DNA"/>
</dbReference>
<evidence type="ECO:0000259" key="4">
    <source>
        <dbReference type="SMART" id="SM00645"/>
    </source>
</evidence>
<feature type="domain" description="Peptidase C1A papain C-terminal" evidence="4">
    <location>
        <begin position="101"/>
        <end position="288"/>
    </location>
</feature>
<dbReference type="Gene3D" id="3.90.70.10">
    <property type="entry name" value="Cysteine proteinases"/>
    <property type="match status" value="1"/>
</dbReference>
<evidence type="ECO:0000313" key="5">
    <source>
        <dbReference type="EMBL" id="KAK4487491.1"/>
    </source>
</evidence>
<dbReference type="SUPFAM" id="SSF54001">
    <property type="entry name" value="Cysteine proteinases"/>
    <property type="match status" value="1"/>
</dbReference>
<dbReference type="CDD" id="cd02248">
    <property type="entry name" value="Peptidase_C1A"/>
    <property type="match status" value="1"/>
</dbReference>
<comment type="similarity">
    <text evidence="1">Belongs to the peptidase C1 family.</text>
</comment>
<dbReference type="InterPro" id="IPR013201">
    <property type="entry name" value="Prot_inhib_I29"/>
</dbReference>
<keyword evidence="2" id="KW-1015">Disulfide bond</keyword>
<dbReference type="InterPro" id="IPR000668">
    <property type="entry name" value="Peptidase_C1A_C"/>
</dbReference>
<accession>A0ABR0DEW6</accession>
<dbReference type="InterPro" id="IPR038765">
    <property type="entry name" value="Papain-like_cys_pep_sf"/>
</dbReference>
<organism evidence="5 6">
    <name type="scientific">Penstemon davidsonii</name>
    <dbReference type="NCBI Taxonomy" id="160366"/>
    <lineage>
        <taxon>Eukaryota</taxon>
        <taxon>Viridiplantae</taxon>
        <taxon>Streptophyta</taxon>
        <taxon>Embryophyta</taxon>
        <taxon>Tracheophyta</taxon>
        <taxon>Spermatophyta</taxon>
        <taxon>Magnoliopsida</taxon>
        <taxon>eudicotyledons</taxon>
        <taxon>Gunneridae</taxon>
        <taxon>Pentapetalae</taxon>
        <taxon>asterids</taxon>
        <taxon>lamiids</taxon>
        <taxon>Lamiales</taxon>
        <taxon>Plantaginaceae</taxon>
        <taxon>Cheloneae</taxon>
        <taxon>Penstemon</taxon>
    </lineage>
</organism>
<dbReference type="Pfam" id="PF00112">
    <property type="entry name" value="Peptidase_C1"/>
    <property type="match status" value="1"/>
</dbReference>
<evidence type="ECO:0000256" key="1">
    <source>
        <dbReference type="ARBA" id="ARBA00008455"/>
    </source>
</evidence>
<dbReference type="Gene3D" id="1.10.287.2250">
    <property type="match status" value="1"/>
</dbReference>
<evidence type="ECO:0000256" key="2">
    <source>
        <dbReference type="ARBA" id="ARBA00023157"/>
    </source>
</evidence>
<dbReference type="SMART" id="SM00645">
    <property type="entry name" value="Pept_C1"/>
    <property type="match status" value="1"/>
</dbReference>
<dbReference type="InterPro" id="IPR039417">
    <property type="entry name" value="Peptidase_C1A_papain-like"/>
</dbReference>
<dbReference type="InterPro" id="IPR025661">
    <property type="entry name" value="Pept_asp_AS"/>
</dbReference>
<comment type="caution">
    <text evidence="5">The sequence shown here is derived from an EMBL/GenBank/DDBJ whole genome shotgun (WGS) entry which is preliminary data.</text>
</comment>
<evidence type="ECO:0000313" key="6">
    <source>
        <dbReference type="Proteomes" id="UP001291926"/>
    </source>
</evidence>
<keyword evidence="6" id="KW-1185">Reference proteome</keyword>
<proteinExistence type="inferred from homology"/>
<dbReference type="InterPro" id="IPR013128">
    <property type="entry name" value="Peptidase_C1A"/>
</dbReference>
<dbReference type="PROSITE" id="PS00640">
    <property type="entry name" value="THIOL_PROTEASE_ASN"/>
    <property type="match status" value="1"/>
</dbReference>
<dbReference type="PROSITE" id="PS00639">
    <property type="entry name" value="THIOL_PROTEASE_HIS"/>
    <property type="match status" value="1"/>
</dbReference>
<dbReference type="PANTHER" id="PTHR12411">
    <property type="entry name" value="CYSTEINE PROTEASE FAMILY C1-RELATED"/>
    <property type="match status" value="1"/>
</dbReference>